<evidence type="ECO:0000313" key="3">
    <source>
        <dbReference type="EMBL" id="KAK5886603.1"/>
    </source>
</evidence>
<evidence type="ECO:0000313" key="4">
    <source>
        <dbReference type="Proteomes" id="UP001335648"/>
    </source>
</evidence>
<reference evidence="3 4" key="1">
    <citation type="journal article" date="2023" name="Mol. Biol. Evol.">
        <title>Genomics of Secondarily Temperate Adaptation in the Only Non-Antarctic Icefish.</title>
        <authorList>
            <person name="Rivera-Colon A.G."/>
            <person name="Rayamajhi N."/>
            <person name="Minhas B.F."/>
            <person name="Madrigal G."/>
            <person name="Bilyk K.T."/>
            <person name="Yoon V."/>
            <person name="Hune M."/>
            <person name="Gregory S."/>
            <person name="Cheng C.H.C."/>
            <person name="Catchen J.M."/>
        </authorList>
    </citation>
    <scope>NUCLEOTIDE SEQUENCE [LARGE SCALE GENOMIC DNA]</scope>
    <source>
        <strain evidence="3">JC2023a</strain>
    </source>
</reference>
<feature type="signal peptide" evidence="2">
    <location>
        <begin position="1"/>
        <end position="22"/>
    </location>
</feature>
<evidence type="ECO:0000256" key="2">
    <source>
        <dbReference type="SAM" id="SignalP"/>
    </source>
</evidence>
<evidence type="ECO:0008006" key="5">
    <source>
        <dbReference type="Google" id="ProtNLM"/>
    </source>
</evidence>
<comment type="caution">
    <text evidence="3">The sequence shown here is derived from an EMBL/GenBank/DDBJ whole genome shotgun (WGS) entry which is preliminary data.</text>
</comment>
<dbReference type="AlphaFoldDB" id="A0AAN8BKG4"/>
<organism evidence="3 4">
    <name type="scientific">Champsocephalus esox</name>
    <name type="common">pike icefish</name>
    <dbReference type="NCBI Taxonomy" id="159716"/>
    <lineage>
        <taxon>Eukaryota</taxon>
        <taxon>Metazoa</taxon>
        <taxon>Chordata</taxon>
        <taxon>Craniata</taxon>
        <taxon>Vertebrata</taxon>
        <taxon>Euteleostomi</taxon>
        <taxon>Actinopterygii</taxon>
        <taxon>Neopterygii</taxon>
        <taxon>Teleostei</taxon>
        <taxon>Neoteleostei</taxon>
        <taxon>Acanthomorphata</taxon>
        <taxon>Eupercaria</taxon>
        <taxon>Perciformes</taxon>
        <taxon>Notothenioidei</taxon>
        <taxon>Channichthyidae</taxon>
        <taxon>Champsocephalus</taxon>
    </lineage>
</organism>
<proteinExistence type="predicted"/>
<keyword evidence="2" id="KW-0732">Signal</keyword>
<accession>A0AAN8BKG4</accession>
<dbReference type="EMBL" id="JAULUE010002059">
    <property type="protein sequence ID" value="KAK5886603.1"/>
    <property type="molecule type" value="Genomic_DNA"/>
</dbReference>
<protein>
    <recommendedName>
        <fullName evidence="5">Secreted protein</fullName>
    </recommendedName>
</protein>
<gene>
    <name evidence="3" type="ORF">CesoFtcFv8_017617</name>
</gene>
<feature type="region of interest" description="Disordered" evidence="1">
    <location>
        <begin position="58"/>
        <end position="85"/>
    </location>
</feature>
<evidence type="ECO:0000256" key="1">
    <source>
        <dbReference type="SAM" id="MobiDB-lite"/>
    </source>
</evidence>
<name>A0AAN8BKG4_9TELE</name>
<keyword evidence="4" id="KW-1185">Reference proteome</keyword>
<sequence length="85" mass="9754">MKRALLLLLLLLLFGPLNKTREQHFPQPLDALNSREAEQRCVSVAKSQSRALPLVMDSRRTNHRPPGWNVRQRRANQEKWAGSGV</sequence>
<feature type="chain" id="PRO_5042947904" description="Secreted protein" evidence="2">
    <location>
        <begin position="23"/>
        <end position="85"/>
    </location>
</feature>
<dbReference type="Proteomes" id="UP001335648">
    <property type="component" value="Unassembled WGS sequence"/>
</dbReference>